<gene>
    <name evidence="1" type="ORF">E2C01_094717</name>
</gene>
<keyword evidence="2" id="KW-1185">Reference proteome</keyword>
<comment type="caution">
    <text evidence="1">The sequence shown here is derived from an EMBL/GenBank/DDBJ whole genome shotgun (WGS) entry which is preliminary data.</text>
</comment>
<evidence type="ECO:0000313" key="1">
    <source>
        <dbReference type="EMBL" id="MPC99311.1"/>
    </source>
</evidence>
<organism evidence="1 2">
    <name type="scientific">Portunus trituberculatus</name>
    <name type="common">Swimming crab</name>
    <name type="synonym">Neptunus trituberculatus</name>
    <dbReference type="NCBI Taxonomy" id="210409"/>
    <lineage>
        <taxon>Eukaryota</taxon>
        <taxon>Metazoa</taxon>
        <taxon>Ecdysozoa</taxon>
        <taxon>Arthropoda</taxon>
        <taxon>Crustacea</taxon>
        <taxon>Multicrustacea</taxon>
        <taxon>Malacostraca</taxon>
        <taxon>Eumalacostraca</taxon>
        <taxon>Eucarida</taxon>
        <taxon>Decapoda</taxon>
        <taxon>Pleocyemata</taxon>
        <taxon>Brachyura</taxon>
        <taxon>Eubrachyura</taxon>
        <taxon>Portunoidea</taxon>
        <taxon>Portunidae</taxon>
        <taxon>Portuninae</taxon>
        <taxon>Portunus</taxon>
    </lineage>
</organism>
<dbReference type="AlphaFoldDB" id="A0A5B7JMW6"/>
<sequence length="79" mass="8665">MSDVFNVLPQCLPPADNTNITTTTTIQGNTHNTKSNTHRNTRGTTVHQHLVAQKLYHLSPVSINLPNLLKLPTDPLPTA</sequence>
<dbReference type="EMBL" id="VSRR010117796">
    <property type="protein sequence ID" value="MPC99311.1"/>
    <property type="molecule type" value="Genomic_DNA"/>
</dbReference>
<name>A0A5B7JMW6_PORTR</name>
<proteinExistence type="predicted"/>
<evidence type="ECO:0000313" key="2">
    <source>
        <dbReference type="Proteomes" id="UP000324222"/>
    </source>
</evidence>
<protein>
    <submittedName>
        <fullName evidence="1">Uncharacterized protein</fullName>
    </submittedName>
</protein>
<dbReference type="Proteomes" id="UP000324222">
    <property type="component" value="Unassembled WGS sequence"/>
</dbReference>
<accession>A0A5B7JMW6</accession>
<reference evidence="1 2" key="1">
    <citation type="submission" date="2019-05" db="EMBL/GenBank/DDBJ databases">
        <title>Another draft genome of Portunus trituberculatus and its Hox gene families provides insights of decapod evolution.</title>
        <authorList>
            <person name="Jeong J.-H."/>
            <person name="Song I."/>
            <person name="Kim S."/>
            <person name="Choi T."/>
            <person name="Kim D."/>
            <person name="Ryu S."/>
            <person name="Kim W."/>
        </authorList>
    </citation>
    <scope>NUCLEOTIDE SEQUENCE [LARGE SCALE GENOMIC DNA]</scope>
    <source>
        <tissue evidence="1">Muscle</tissue>
    </source>
</reference>